<dbReference type="InterPro" id="IPR046525">
    <property type="entry name" value="DUF6702"/>
</dbReference>
<comment type="caution">
    <text evidence="1">The sequence shown here is derived from an EMBL/GenBank/DDBJ whole genome shotgun (WGS) entry which is preliminary data.</text>
</comment>
<dbReference type="EMBL" id="JAACJS010000011">
    <property type="protein sequence ID" value="NCI49772.1"/>
    <property type="molecule type" value="Genomic_DNA"/>
</dbReference>
<dbReference type="Proteomes" id="UP000753802">
    <property type="component" value="Unassembled WGS sequence"/>
</dbReference>
<dbReference type="RefSeq" id="WP_161818080.1">
    <property type="nucleotide sequence ID" value="NZ_JAACJS010000011.1"/>
</dbReference>
<name>A0ABW9ZRN4_9BACT</name>
<accession>A0ABW9ZRN4</accession>
<evidence type="ECO:0008006" key="3">
    <source>
        <dbReference type="Google" id="ProtNLM"/>
    </source>
</evidence>
<evidence type="ECO:0000313" key="1">
    <source>
        <dbReference type="EMBL" id="NCI49772.1"/>
    </source>
</evidence>
<reference evidence="1 2" key="1">
    <citation type="submission" date="2020-01" db="EMBL/GenBank/DDBJ databases">
        <title>Genome analysis.</title>
        <authorList>
            <person name="Wu S."/>
            <person name="Wang G."/>
        </authorList>
    </citation>
    <scope>NUCLEOTIDE SEQUENCE [LARGE SCALE GENOMIC DNA]</scope>
    <source>
        <strain evidence="1 2">SYL130</strain>
    </source>
</reference>
<keyword evidence="2" id="KW-1185">Reference proteome</keyword>
<protein>
    <recommendedName>
        <fullName evidence="3">Peptidase E</fullName>
    </recommendedName>
</protein>
<gene>
    <name evidence="1" type="ORF">GWC95_07555</name>
</gene>
<organism evidence="1 2">
    <name type="scientific">Sediminibacterium roseum</name>
    <dbReference type="NCBI Taxonomy" id="1978412"/>
    <lineage>
        <taxon>Bacteria</taxon>
        <taxon>Pseudomonadati</taxon>
        <taxon>Bacteroidota</taxon>
        <taxon>Chitinophagia</taxon>
        <taxon>Chitinophagales</taxon>
        <taxon>Chitinophagaceae</taxon>
        <taxon>Sediminibacterium</taxon>
    </lineage>
</organism>
<sequence length="162" mass="18698">MVNILIQWLTMGIVSLVHPFYISMVEINHNAKDATVEISVRVFTEDFEKTLQKRTTTRLDVIKPADNAFLDKQISNYLTEKIKLKVNGQPVTLSYLGHEVQNESVWSYLEIPKISNVKKIELDCSLLYDYEKAQSNIIHVKNGKAEKSFKLDYPKNNAVFDF</sequence>
<dbReference type="Pfam" id="PF20420">
    <property type="entry name" value="DUF6702"/>
    <property type="match status" value="1"/>
</dbReference>
<evidence type="ECO:0000313" key="2">
    <source>
        <dbReference type="Proteomes" id="UP000753802"/>
    </source>
</evidence>
<proteinExistence type="predicted"/>